<proteinExistence type="predicted"/>
<dbReference type="RefSeq" id="WP_220305052.1">
    <property type="nucleotide sequence ID" value="NZ_CP080590.1"/>
</dbReference>
<evidence type="ECO:0000313" key="3">
    <source>
        <dbReference type="EMBL" id="QYO76565.1"/>
    </source>
</evidence>
<gene>
    <name evidence="3" type="ORF">K1X15_18555</name>
</gene>
<evidence type="ECO:0000256" key="1">
    <source>
        <dbReference type="SAM" id="MobiDB-lite"/>
    </source>
</evidence>
<dbReference type="InterPro" id="IPR018310">
    <property type="entry name" value="Put_endonuclease_Z1-dom"/>
</dbReference>
<feature type="region of interest" description="Disordered" evidence="1">
    <location>
        <begin position="856"/>
        <end position="875"/>
    </location>
</feature>
<dbReference type="Proteomes" id="UP000825799">
    <property type="component" value="Chromosome"/>
</dbReference>
<protein>
    <submittedName>
        <fullName evidence="3">Z1 domain-containing protein</fullName>
    </submittedName>
</protein>
<reference evidence="3 4" key="1">
    <citation type="submission" date="2021-08" db="EMBL/GenBank/DDBJ databases">
        <title>Devosia salina sp. nov., isolated from the South China Sea sediment.</title>
        <authorList>
            <person name="Zhou Z."/>
        </authorList>
    </citation>
    <scope>NUCLEOTIDE SEQUENCE [LARGE SCALE GENOMIC DNA]</scope>
    <source>
        <strain evidence="3 4">SCS-3</strain>
    </source>
</reference>
<evidence type="ECO:0000259" key="2">
    <source>
        <dbReference type="Pfam" id="PF10593"/>
    </source>
</evidence>
<evidence type="ECO:0000313" key="4">
    <source>
        <dbReference type="Proteomes" id="UP000825799"/>
    </source>
</evidence>
<organism evidence="3 4">
    <name type="scientific">Devosia salina</name>
    <dbReference type="NCBI Taxonomy" id="2860336"/>
    <lineage>
        <taxon>Bacteria</taxon>
        <taxon>Pseudomonadati</taxon>
        <taxon>Pseudomonadota</taxon>
        <taxon>Alphaproteobacteria</taxon>
        <taxon>Hyphomicrobiales</taxon>
        <taxon>Devosiaceae</taxon>
        <taxon>Devosia</taxon>
    </lineage>
</organism>
<dbReference type="Pfam" id="PF10593">
    <property type="entry name" value="Z1"/>
    <property type="match status" value="1"/>
</dbReference>
<keyword evidence="4" id="KW-1185">Reference proteome</keyword>
<sequence>MGDTATEQKVIKFAQELIADEEKSSVTPAVINEIVDRVLMLNRSWSQLIDKEVVQAELIRRFSMWMGENTTLKNDTGHESWLNSQRKSQWRYWQRYREYQERKMATAVVDGLDEVTDQILSLLEDPLREGSWDRRGMVVGHVQSGKTSNYTGLICKAADAGYKIIIVLAGIHNNLRSQTQMRLDEGFLGYETHPDPEAIRIIGVGELDSDPAIRPNYVTNRSNGGDFNAAVANKLGISPEKRPWLFVVKKNKSVLEKLNKWVRNHVADYEDPATGRKVVTNLPLLLIDDEADHASVDTGADIVDEDGRANEDHEPKAINRLIRRLLVSFSKSAYVGYTATPFANIFIHERGETKEEGPDLFPASFIINLGAPSNYVGPARLFGRPGENGRTGAMPVVRHISDWSTNDDTDGWMPSKHKSGHVPTIDGRPELPESLKEAILSFVLVCAIRHKRGQGSEHSSMLVHVTRFTAVQGHVFDQVETYLKAQRQRIVRGIDDSSVLDALKSIYERDFRPTTEGIRRGQPDLEVASLPEWGELHAVLPDAVADIEVRKINGTAKDVLDYADTKGPGLKVIAVGGDKLSRGLTLEGLCVSYFLRSSKMYDTLMQMGRWFGYRPGYIDLCRLYCTKELSEWFGHIADASEELREEFELMAASGGTPRDFGLKVQSHPVLMVTSRMKMRAAKTLMLSFSGQLLETVSFSTDPSRIERNYEAARHLVAGLGSDARAAGITRNRAGRDQTWKGRIWEDVDHGRVLEFLRSYTTSDSALKARSNLIADYVDSLAREGELRKWTVAVIGGASDKTLEFLPGVALVTRVKDPAAADATDYRIGRLLSPRDESLDLDEEQWSRALTVTRSAWQKDPGRRTSEPEEPNGPAVRYVRGTTLGGDGPRGLLLIYPLDPAGSQHAKLQQTDVPVIGIGVSFPTSELGTRVPYSVNNVAWEQQYGSAE</sequence>
<dbReference type="EMBL" id="CP080590">
    <property type="protein sequence ID" value="QYO76565.1"/>
    <property type="molecule type" value="Genomic_DNA"/>
</dbReference>
<feature type="domain" description="Putative endonuclease Z1" evidence="2">
    <location>
        <begin position="434"/>
        <end position="668"/>
    </location>
</feature>
<name>A0ABX8WJW5_9HYPH</name>
<accession>A0ABX8WJW5</accession>